<evidence type="ECO:0000313" key="2">
    <source>
        <dbReference type="EMBL" id="OGG40111.1"/>
    </source>
</evidence>
<gene>
    <name evidence="2" type="ORF">A3A21_01750</name>
</gene>
<protein>
    <recommendedName>
        <fullName evidence="1">BioF2-like acetyltransferase domain-containing protein</fullName>
    </recommendedName>
</protein>
<dbReference type="InterPro" id="IPR038740">
    <property type="entry name" value="BioF2-like_GNAT_dom"/>
</dbReference>
<dbReference type="SUPFAM" id="SSF55729">
    <property type="entry name" value="Acyl-CoA N-acyltransferases (Nat)"/>
    <property type="match status" value="1"/>
</dbReference>
<dbReference type="InterPro" id="IPR016181">
    <property type="entry name" value="Acyl_CoA_acyltransferase"/>
</dbReference>
<name>A0A1F6BT52_9BACT</name>
<sequence>MHFFTNTEKERERIEKAIQTHGYGAEHNYDWFEYSKEKGEENIYVSWDDGTGLFTREWDGVCSIMTEPIAPKEMATPKLLEYITRCFQQKNIKKVTAELETEIRKDLIRALSPSIRACQVNYSLTWPIMNMTMFNPELPGKHFKHIRNAKHKLEKEHAVSVENAKTTDKNLLHQIIETWKKKRGGNDRAWFQRYHNMIDAEFRGMEGARTFVIDGTPRGINAGWEIPNSSSYYGAVGIHDYSHPDLGLLLYLEDLEWTKREGYEYMDTGGGEDSLTVFKNQFYPESSYKTHVFSLMRA</sequence>
<organism evidence="2 3">
    <name type="scientific">Candidatus Jorgensenbacteria bacterium RIFCSPLOWO2_01_FULL_45_25b</name>
    <dbReference type="NCBI Taxonomy" id="1798471"/>
    <lineage>
        <taxon>Bacteria</taxon>
        <taxon>Candidatus Joergenseniibacteriota</taxon>
    </lineage>
</organism>
<dbReference type="Pfam" id="PF13480">
    <property type="entry name" value="Acetyltransf_6"/>
    <property type="match status" value="1"/>
</dbReference>
<dbReference type="STRING" id="1798471.A3A21_01750"/>
<dbReference type="Proteomes" id="UP000176996">
    <property type="component" value="Unassembled WGS sequence"/>
</dbReference>
<proteinExistence type="predicted"/>
<comment type="caution">
    <text evidence="2">The sequence shown here is derived from an EMBL/GenBank/DDBJ whole genome shotgun (WGS) entry which is preliminary data.</text>
</comment>
<evidence type="ECO:0000259" key="1">
    <source>
        <dbReference type="Pfam" id="PF13480"/>
    </source>
</evidence>
<dbReference type="EMBL" id="MFKK01000034">
    <property type="protein sequence ID" value="OGG40111.1"/>
    <property type="molecule type" value="Genomic_DNA"/>
</dbReference>
<accession>A0A1F6BT52</accession>
<dbReference type="Gene3D" id="3.40.630.30">
    <property type="match status" value="1"/>
</dbReference>
<dbReference type="AlphaFoldDB" id="A0A1F6BT52"/>
<evidence type="ECO:0000313" key="3">
    <source>
        <dbReference type="Proteomes" id="UP000176996"/>
    </source>
</evidence>
<reference evidence="2 3" key="1">
    <citation type="journal article" date="2016" name="Nat. Commun.">
        <title>Thousands of microbial genomes shed light on interconnected biogeochemical processes in an aquifer system.</title>
        <authorList>
            <person name="Anantharaman K."/>
            <person name="Brown C.T."/>
            <person name="Hug L.A."/>
            <person name="Sharon I."/>
            <person name="Castelle C.J."/>
            <person name="Probst A.J."/>
            <person name="Thomas B.C."/>
            <person name="Singh A."/>
            <person name="Wilkins M.J."/>
            <person name="Karaoz U."/>
            <person name="Brodie E.L."/>
            <person name="Williams K.H."/>
            <person name="Hubbard S.S."/>
            <person name="Banfield J.F."/>
        </authorList>
    </citation>
    <scope>NUCLEOTIDE SEQUENCE [LARGE SCALE GENOMIC DNA]</scope>
</reference>
<feature type="domain" description="BioF2-like acetyltransferase" evidence="1">
    <location>
        <begin position="141"/>
        <end position="273"/>
    </location>
</feature>